<feature type="transmembrane region" description="Helical" evidence="1">
    <location>
        <begin position="15"/>
        <end position="32"/>
    </location>
</feature>
<accession>A0A9X1RD66</accession>
<dbReference type="AlphaFoldDB" id="A0A9X1RD66"/>
<protein>
    <recommendedName>
        <fullName evidence="4">DUF4760 domain-containing protein</fullName>
    </recommendedName>
</protein>
<evidence type="ECO:0000313" key="3">
    <source>
        <dbReference type="Proteomes" id="UP001139054"/>
    </source>
</evidence>
<evidence type="ECO:0008006" key="4">
    <source>
        <dbReference type="Google" id="ProtNLM"/>
    </source>
</evidence>
<keyword evidence="1" id="KW-0812">Transmembrane</keyword>
<sequence>MWEFAKDWAQIVPDFTLLVALSAFLIAWRQLVLNRQNQRETTAKSTFREYLRLAVQYPELAQGNDGTLKGNELERYKWLVGYLLWSTEELLELKQTEDVWTDNLKMLLGYHYDYLSSKEFTEQELKTYSTKTQALIQQVTARKAVSPPSV</sequence>
<proteinExistence type="predicted"/>
<organism evidence="2 3">
    <name type="scientific">Bradyrhizobium zhengyangense</name>
    <dbReference type="NCBI Taxonomy" id="2911009"/>
    <lineage>
        <taxon>Bacteria</taxon>
        <taxon>Pseudomonadati</taxon>
        <taxon>Pseudomonadota</taxon>
        <taxon>Alphaproteobacteria</taxon>
        <taxon>Hyphomicrobiales</taxon>
        <taxon>Nitrobacteraceae</taxon>
        <taxon>Bradyrhizobium</taxon>
    </lineage>
</organism>
<dbReference type="RefSeq" id="WP_237858026.1">
    <property type="nucleotide sequence ID" value="NZ_JAKLTY010000036.1"/>
</dbReference>
<evidence type="ECO:0000313" key="2">
    <source>
        <dbReference type="EMBL" id="MCG2632062.1"/>
    </source>
</evidence>
<comment type="caution">
    <text evidence="2">The sequence shown here is derived from an EMBL/GenBank/DDBJ whole genome shotgun (WGS) entry which is preliminary data.</text>
</comment>
<dbReference type="Proteomes" id="UP001139054">
    <property type="component" value="Unassembled WGS sequence"/>
</dbReference>
<reference evidence="2" key="1">
    <citation type="submission" date="2022-01" db="EMBL/GenBank/DDBJ databases">
        <title>Genome sequnece data of strain Bradyrhizobium sp. nov.</title>
        <authorList>
            <person name="Zhang J."/>
        </authorList>
    </citation>
    <scope>NUCLEOTIDE SEQUENCE</scope>
    <source>
        <strain evidence="2">WYCCWR 13023</strain>
    </source>
</reference>
<gene>
    <name evidence="2" type="ORF">L6654_36185</name>
</gene>
<dbReference type="EMBL" id="JAKLTY010000036">
    <property type="protein sequence ID" value="MCG2632062.1"/>
    <property type="molecule type" value="Genomic_DNA"/>
</dbReference>
<keyword evidence="1" id="KW-0472">Membrane</keyword>
<keyword evidence="1" id="KW-1133">Transmembrane helix</keyword>
<evidence type="ECO:0000256" key="1">
    <source>
        <dbReference type="SAM" id="Phobius"/>
    </source>
</evidence>
<name>A0A9X1RD66_9BRAD</name>